<accession>A0AAD9HHI6</accession>
<organism evidence="1 2">
    <name type="scientific">Colletotrichum zoysiae</name>
    <dbReference type="NCBI Taxonomy" id="1216348"/>
    <lineage>
        <taxon>Eukaryota</taxon>
        <taxon>Fungi</taxon>
        <taxon>Dikarya</taxon>
        <taxon>Ascomycota</taxon>
        <taxon>Pezizomycotina</taxon>
        <taxon>Sordariomycetes</taxon>
        <taxon>Hypocreomycetidae</taxon>
        <taxon>Glomerellales</taxon>
        <taxon>Glomerellaceae</taxon>
        <taxon>Colletotrichum</taxon>
        <taxon>Colletotrichum graminicola species complex</taxon>
    </lineage>
</organism>
<evidence type="ECO:0000313" key="1">
    <source>
        <dbReference type="EMBL" id="KAK2029236.1"/>
    </source>
</evidence>
<keyword evidence="2" id="KW-1185">Reference proteome</keyword>
<name>A0AAD9HHI6_9PEZI</name>
<proteinExistence type="predicted"/>
<comment type="caution">
    <text evidence="1">The sequence shown here is derived from an EMBL/GenBank/DDBJ whole genome shotgun (WGS) entry which is preliminary data.</text>
</comment>
<dbReference type="Proteomes" id="UP001232148">
    <property type="component" value="Unassembled WGS sequence"/>
</dbReference>
<sequence>MPASIQEQTGLRLLLHIICPRYMTAEEARLVCYQFLGSLEMNRQVLWSGMLREEAQQWADRHQSQTLTTALGPLRALETSKKRKARSRFMKGASAIFSWFISQGDSVVILLPPPPNQFHPSGSTSLQDFEIPIVKGLLRDGSVKRIDVIHPEAESEEARNSSHQLWPCDETNTWVDRFGVGHKDRAWRVVKSGIGTLKYRRSQLADRQD</sequence>
<gene>
    <name evidence="1" type="ORF">LX32DRAFT_376327</name>
</gene>
<protein>
    <submittedName>
        <fullName evidence="1">Uncharacterized protein</fullName>
    </submittedName>
</protein>
<reference evidence="1" key="1">
    <citation type="submission" date="2021-06" db="EMBL/GenBank/DDBJ databases">
        <title>Comparative genomics, transcriptomics and evolutionary studies reveal genomic signatures of adaptation to plant cell wall in hemibiotrophic fungi.</title>
        <authorList>
            <consortium name="DOE Joint Genome Institute"/>
            <person name="Baroncelli R."/>
            <person name="Diaz J.F."/>
            <person name="Benocci T."/>
            <person name="Peng M."/>
            <person name="Battaglia E."/>
            <person name="Haridas S."/>
            <person name="Andreopoulos W."/>
            <person name="Labutti K."/>
            <person name="Pangilinan J."/>
            <person name="Floch G.L."/>
            <person name="Makela M.R."/>
            <person name="Henrissat B."/>
            <person name="Grigoriev I.V."/>
            <person name="Crouch J.A."/>
            <person name="De Vries R.P."/>
            <person name="Sukno S.A."/>
            <person name="Thon M.R."/>
        </authorList>
    </citation>
    <scope>NUCLEOTIDE SEQUENCE</scope>
    <source>
        <strain evidence="1">MAFF235873</strain>
    </source>
</reference>
<evidence type="ECO:0000313" key="2">
    <source>
        <dbReference type="Proteomes" id="UP001232148"/>
    </source>
</evidence>
<dbReference type="EMBL" id="MU842867">
    <property type="protein sequence ID" value="KAK2029236.1"/>
    <property type="molecule type" value="Genomic_DNA"/>
</dbReference>
<dbReference type="AlphaFoldDB" id="A0AAD9HHI6"/>